<dbReference type="STRING" id="690307.A0A1L9WJG7"/>
<protein>
    <recommendedName>
        <fullName evidence="3">LamB/YcsF family protein</fullName>
    </recommendedName>
</protein>
<name>A0A1L9WJG7_ASPA1</name>
<dbReference type="InterPro" id="IPR011330">
    <property type="entry name" value="Glyco_hydro/deAcase_b/a-brl"/>
</dbReference>
<dbReference type="Gene3D" id="3.20.20.370">
    <property type="entry name" value="Glycoside hydrolase/deacetylase"/>
    <property type="match status" value="1"/>
</dbReference>
<dbReference type="EMBL" id="KV878986">
    <property type="protein sequence ID" value="OJJ96303.1"/>
    <property type="molecule type" value="Genomic_DNA"/>
</dbReference>
<sequence length="269" mass="29447">MTGLARKYEINADMGEGFGRWKMASRPFAHGPDSELMPFIDAANIACGFHAGDPSIMLKTIRLCKQHGVRAGAHPGQQDLFGFGRRKIEVDPGDMYAAVLYQVGALKAMLDAEGVALAHIKPHGDLFFYMQRDEAIMRAVLEACATFRVPVYGSQNAKQAAMCKELGVPFQGEMYVDIDYSPDGRLLPVAQSRVPTPELCYERARSAALTDVGKDIEGSEFRFGLEGTPFSICVHSDMPTVLQNVAGVRRAVDEANRLRFPQEAGAEDS</sequence>
<reference evidence="2" key="1">
    <citation type="journal article" date="2017" name="Genome Biol.">
        <title>Comparative genomics reveals high biological diversity and specific adaptations in the industrially and medically important fungal genus Aspergillus.</title>
        <authorList>
            <person name="de Vries R.P."/>
            <person name="Riley R."/>
            <person name="Wiebenga A."/>
            <person name="Aguilar-Osorio G."/>
            <person name="Amillis S."/>
            <person name="Uchima C.A."/>
            <person name="Anderluh G."/>
            <person name="Asadollahi M."/>
            <person name="Askin M."/>
            <person name="Barry K."/>
            <person name="Battaglia E."/>
            <person name="Bayram O."/>
            <person name="Benocci T."/>
            <person name="Braus-Stromeyer S.A."/>
            <person name="Caldana C."/>
            <person name="Canovas D."/>
            <person name="Cerqueira G.C."/>
            <person name="Chen F."/>
            <person name="Chen W."/>
            <person name="Choi C."/>
            <person name="Clum A."/>
            <person name="Dos Santos R.A."/>
            <person name="Damasio A.R."/>
            <person name="Diallinas G."/>
            <person name="Emri T."/>
            <person name="Fekete E."/>
            <person name="Flipphi M."/>
            <person name="Freyberg S."/>
            <person name="Gallo A."/>
            <person name="Gournas C."/>
            <person name="Habgood R."/>
            <person name="Hainaut M."/>
            <person name="Harispe M.L."/>
            <person name="Henrissat B."/>
            <person name="Hilden K.S."/>
            <person name="Hope R."/>
            <person name="Hossain A."/>
            <person name="Karabika E."/>
            <person name="Karaffa L."/>
            <person name="Karanyi Z."/>
            <person name="Krasevec N."/>
            <person name="Kuo A."/>
            <person name="Kusch H."/>
            <person name="LaButti K."/>
            <person name="Lagendijk E.L."/>
            <person name="Lapidus A."/>
            <person name="Levasseur A."/>
            <person name="Lindquist E."/>
            <person name="Lipzen A."/>
            <person name="Logrieco A.F."/>
            <person name="MacCabe A."/>
            <person name="Maekelae M.R."/>
            <person name="Malavazi I."/>
            <person name="Melin P."/>
            <person name="Meyer V."/>
            <person name="Mielnichuk N."/>
            <person name="Miskei M."/>
            <person name="Molnar A.P."/>
            <person name="Mule G."/>
            <person name="Ngan C.Y."/>
            <person name="Orejas M."/>
            <person name="Orosz E."/>
            <person name="Ouedraogo J.P."/>
            <person name="Overkamp K.M."/>
            <person name="Park H.-S."/>
            <person name="Perrone G."/>
            <person name="Piumi F."/>
            <person name="Punt P.J."/>
            <person name="Ram A.F."/>
            <person name="Ramon A."/>
            <person name="Rauscher S."/>
            <person name="Record E."/>
            <person name="Riano-Pachon D.M."/>
            <person name="Robert V."/>
            <person name="Roehrig J."/>
            <person name="Ruller R."/>
            <person name="Salamov A."/>
            <person name="Salih N.S."/>
            <person name="Samson R.A."/>
            <person name="Sandor E."/>
            <person name="Sanguinetti M."/>
            <person name="Schuetze T."/>
            <person name="Sepcic K."/>
            <person name="Shelest E."/>
            <person name="Sherlock G."/>
            <person name="Sophianopoulou V."/>
            <person name="Squina F.M."/>
            <person name="Sun H."/>
            <person name="Susca A."/>
            <person name="Todd R.B."/>
            <person name="Tsang A."/>
            <person name="Unkles S.E."/>
            <person name="van de Wiele N."/>
            <person name="van Rossen-Uffink D."/>
            <person name="Oliveira J.V."/>
            <person name="Vesth T.C."/>
            <person name="Visser J."/>
            <person name="Yu J.-H."/>
            <person name="Zhou M."/>
            <person name="Andersen M.R."/>
            <person name="Archer D.B."/>
            <person name="Baker S.E."/>
            <person name="Benoit I."/>
            <person name="Brakhage A.A."/>
            <person name="Braus G.H."/>
            <person name="Fischer R."/>
            <person name="Frisvad J.C."/>
            <person name="Goldman G.H."/>
            <person name="Houbraken J."/>
            <person name="Oakley B."/>
            <person name="Pocsi I."/>
            <person name="Scazzocchio C."/>
            <person name="Seiboth B."/>
            <person name="vanKuyk P.A."/>
            <person name="Wortman J."/>
            <person name="Dyer P.S."/>
            <person name="Grigoriev I.V."/>
        </authorList>
    </citation>
    <scope>NUCLEOTIDE SEQUENCE [LARGE SCALE GENOMIC DNA]</scope>
    <source>
        <strain evidence="2">ATCC 16872 / CBS 172.66 / WB 5094</strain>
    </source>
</reference>
<dbReference type="PANTHER" id="PTHR30292:SF0">
    <property type="entry name" value="5-OXOPROLINASE SUBUNIT A"/>
    <property type="match status" value="1"/>
</dbReference>
<organism evidence="1 2">
    <name type="scientific">Aspergillus aculeatus (strain ATCC 16872 / CBS 172.66 / WB 5094)</name>
    <dbReference type="NCBI Taxonomy" id="690307"/>
    <lineage>
        <taxon>Eukaryota</taxon>
        <taxon>Fungi</taxon>
        <taxon>Dikarya</taxon>
        <taxon>Ascomycota</taxon>
        <taxon>Pezizomycotina</taxon>
        <taxon>Eurotiomycetes</taxon>
        <taxon>Eurotiomycetidae</taxon>
        <taxon>Eurotiales</taxon>
        <taxon>Aspergillaceae</taxon>
        <taxon>Aspergillus</taxon>
        <taxon>Aspergillus subgen. Circumdati</taxon>
    </lineage>
</organism>
<evidence type="ECO:0008006" key="3">
    <source>
        <dbReference type="Google" id="ProtNLM"/>
    </source>
</evidence>
<dbReference type="Proteomes" id="UP000184546">
    <property type="component" value="Unassembled WGS sequence"/>
</dbReference>
<dbReference type="OMA" id="PFIDCAN"/>
<keyword evidence="2" id="KW-1185">Reference proteome</keyword>
<dbReference type="Pfam" id="PF03746">
    <property type="entry name" value="LamB_YcsF"/>
    <property type="match status" value="1"/>
</dbReference>
<gene>
    <name evidence="1" type="ORF">ASPACDRAFT_63750</name>
</gene>
<dbReference type="VEuPathDB" id="FungiDB:ASPACDRAFT_63750"/>
<dbReference type="PANTHER" id="PTHR30292">
    <property type="entry name" value="UNCHARACTERIZED PROTEIN YBGL-RELATED"/>
    <property type="match status" value="1"/>
</dbReference>
<dbReference type="GO" id="GO:0005975">
    <property type="term" value="P:carbohydrate metabolic process"/>
    <property type="evidence" value="ECO:0007669"/>
    <property type="project" value="InterPro"/>
</dbReference>
<dbReference type="AlphaFoldDB" id="A0A1L9WJG7"/>
<evidence type="ECO:0000313" key="1">
    <source>
        <dbReference type="EMBL" id="OJJ96303.1"/>
    </source>
</evidence>
<dbReference type="RefSeq" id="XP_020052643.1">
    <property type="nucleotide sequence ID" value="XM_020203931.1"/>
</dbReference>
<dbReference type="SUPFAM" id="SSF88713">
    <property type="entry name" value="Glycoside hydrolase/deacetylase"/>
    <property type="match status" value="1"/>
</dbReference>
<accession>A0A1L9WJG7</accession>
<evidence type="ECO:0000313" key="2">
    <source>
        <dbReference type="Proteomes" id="UP000184546"/>
    </source>
</evidence>
<dbReference type="GeneID" id="30977745"/>
<dbReference type="InterPro" id="IPR005501">
    <property type="entry name" value="LamB/YcsF/PxpA-like"/>
</dbReference>
<proteinExistence type="predicted"/>
<dbReference type="OrthoDB" id="5295431at2759"/>